<dbReference type="RefSeq" id="WP_015447490.1">
    <property type="nucleotide sequence ID" value="NC_020541.1"/>
</dbReference>
<reference evidence="1 2" key="1">
    <citation type="submission" date="2012-04" db="EMBL/GenBank/DDBJ databases">
        <title>Complete genome of Rhodanobacter sp. 2APBS1.</title>
        <authorList>
            <consortium name="US DOE Joint Genome Institute"/>
            <person name="Huntemann M."/>
            <person name="Wei C.-L."/>
            <person name="Han J."/>
            <person name="Detter J.C."/>
            <person name="Han C."/>
            <person name="Tapia R."/>
            <person name="Munk A.C.C."/>
            <person name="Chen A."/>
            <person name="Krypides N."/>
            <person name="Mavromatis K."/>
            <person name="Markowitz V."/>
            <person name="Szeto E."/>
            <person name="Ivanova N."/>
            <person name="Mikhailova N."/>
            <person name="Ovchinnikova G."/>
            <person name="Pagani I."/>
            <person name="Pati A."/>
            <person name="Goodwin L."/>
            <person name="Peters L."/>
            <person name="Pitluck S."/>
            <person name="Woyke T."/>
            <person name="Prakash O."/>
            <person name="Elkins J."/>
            <person name="Brown S."/>
            <person name="Palumbo A."/>
            <person name="Hemme C."/>
            <person name="Zhou J."/>
            <person name="Watson D."/>
            <person name="Jardine P."/>
            <person name="Kostka J."/>
            <person name="Green S."/>
        </authorList>
    </citation>
    <scope>NUCLEOTIDE SEQUENCE [LARGE SCALE GENOMIC DNA]</scope>
    <source>
        <strain evidence="1 2">2APBS1</strain>
    </source>
</reference>
<evidence type="ECO:0000313" key="1">
    <source>
        <dbReference type="EMBL" id="AGG88716.1"/>
    </source>
</evidence>
<gene>
    <name evidence="1" type="ORF">R2APBS1_1574</name>
</gene>
<organism evidence="1 2">
    <name type="scientific">Rhodanobacter denitrificans</name>
    <dbReference type="NCBI Taxonomy" id="666685"/>
    <lineage>
        <taxon>Bacteria</taxon>
        <taxon>Pseudomonadati</taxon>
        <taxon>Pseudomonadota</taxon>
        <taxon>Gammaproteobacteria</taxon>
        <taxon>Lysobacterales</taxon>
        <taxon>Rhodanobacteraceae</taxon>
        <taxon>Rhodanobacter</taxon>
    </lineage>
</organism>
<evidence type="ECO:0000313" key="2">
    <source>
        <dbReference type="Proteomes" id="UP000011859"/>
    </source>
</evidence>
<accession>M4NLV0</accession>
<dbReference type="eggNOG" id="ENOG5033Q11">
    <property type="taxonomic scope" value="Bacteria"/>
</dbReference>
<dbReference type="KEGG" id="rhd:R2APBS1_1574"/>
<dbReference type="HOGENOM" id="CLU_1346584_0_0_6"/>
<sequence>MTLPASTYFEHLKAYVNDDYVVDDGTGGKVTLVETYFRAEDVKPRKRAIELKLPGLGLAFKLDHDDFEDSKKNSKPPLFHFLDDTGKAWSKRCDFVVFWVDRKTFHADCIEFKSKSLAKDKIVPQLKAGECWCRSLKHTIEHYTGDKRRIVVRKFVFADNEAPEAYLAADRQLRADPSIRYYHFDEVHGQSLADLVNPSILEI</sequence>
<dbReference type="EMBL" id="CP003470">
    <property type="protein sequence ID" value="AGG88716.1"/>
    <property type="molecule type" value="Genomic_DNA"/>
</dbReference>
<keyword evidence="2" id="KW-1185">Reference proteome</keyword>
<dbReference type="STRING" id="666685.R2APBS1_1574"/>
<dbReference type="AlphaFoldDB" id="M4NLV0"/>
<proteinExistence type="predicted"/>
<dbReference type="Proteomes" id="UP000011859">
    <property type="component" value="Chromosome"/>
</dbReference>
<protein>
    <submittedName>
        <fullName evidence="1">Uncharacterized protein</fullName>
    </submittedName>
</protein>
<dbReference type="OrthoDB" id="7056767at2"/>
<name>M4NLV0_9GAMM</name>